<feature type="chain" id="PRO_5043164779" description="SH3 domain-containing protein" evidence="1">
    <location>
        <begin position="19"/>
        <end position="316"/>
    </location>
</feature>
<keyword evidence="1" id="KW-0732">Signal</keyword>
<dbReference type="AlphaFoldDB" id="A0A377PER6"/>
<evidence type="ECO:0000313" key="3">
    <source>
        <dbReference type="Proteomes" id="UP000254821"/>
    </source>
</evidence>
<organism evidence="2 3">
    <name type="scientific">Hafnia alvei</name>
    <dbReference type="NCBI Taxonomy" id="569"/>
    <lineage>
        <taxon>Bacteria</taxon>
        <taxon>Pseudomonadati</taxon>
        <taxon>Pseudomonadota</taxon>
        <taxon>Gammaproteobacteria</taxon>
        <taxon>Enterobacterales</taxon>
        <taxon>Hafniaceae</taxon>
        <taxon>Hafnia</taxon>
    </lineage>
</organism>
<dbReference type="EMBL" id="UGHP01000001">
    <property type="protein sequence ID" value="STQ78642.1"/>
    <property type="molecule type" value="Genomic_DNA"/>
</dbReference>
<accession>A0A377PER6</accession>
<protein>
    <recommendedName>
        <fullName evidence="4">SH3 domain-containing protein</fullName>
    </recommendedName>
</protein>
<evidence type="ECO:0000313" key="2">
    <source>
        <dbReference type="EMBL" id="STQ78642.1"/>
    </source>
</evidence>
<evidence type="ECO:0008006" key="4">
    <source>
        <dbReference type="Google" id="ProtNLM"/>
    </source>
</evidence>
<dbReference type="RefSeq" id="WP_051874063.1">
    <property type="nucleotide sequence ID" value="NZ_CALJTU010000089.1"/>
</dbReference>
<gene>
    <name evidence="2" type="ORF">NCTC8105_00675</name>
</gene>
<proteinExistence type="predicted"/>
<dbReference type="Proteomes" id="UP000254821">
    <property type="component" value="Unassembled WGS sequence"/>
</dbReference>
<sequence length="316" mass="35802">MSLRLCFILFLFTSPLYASCHNDVIDAAANASYVHKIQQVTASDRVYLYSAPNVQCRLNTFLVNGDPVQVFREATEYRDPHSTRHSVPQQYNYISFRDAQGLFVTGWVQASQLLDVTSPLNAPTGCQKQSDIAFQGQEALHVSHEKNHYQVSGARHAWFYSAPSPECINKKIFVIPGDRVSVQRQIIKNGFSYATYYAQDRQIIQGWLKTDQLVAKNSGDQFRENVDTDSAAKAARILSLFMSLQGQCHFYESTEDSDKDDTFDFPIREDHQSEGCIGAGDPETAPVVGRLYINKKTARVYIDDPEDDDKRIEVEY</sequence>
<evidence type="ECO:0000256" key="1">
    <source>
        <dbReference type="SAM" id="SignalP"/>
    </source>
</evidence>
<reference evidence="2 3" key="1">
    <citation type="submission" date="2018-06" db="EMBL/GenBank/DDBJ databases">
        <authorList>
            <consortium name="Pathogen Informatics"/>
            <person name="Doyle S."/>
        </authorList>
    </citation>
    <scope>NUCLEOTIDE SEQUENCE [LARGE SCALE GENOMIC DNA]</scope>
    <source>
        <strain evidence="2 3">NCTC8105</strain>
    </source>
</reference>
<name>A0A377PER6_HAFAL</name>
<feature type="signal peptide" evidence="1">
    <location>
        <begin position="1"/>
        <end position="18"/>
    </location>
</feature>